<keyword evidence="3" id="KW-1185">Reference proteome</keyword>
<evidence type="ECO:0000313" key="3">
    <source>
        <dbReference type="Proteomes" id="UP000315295"/>
    </source>
</evidence>
<evidence type="ECO:0000313" key="2">
    <source>
        <dbReference type="EMBL" id="TQD73539.1"/>
    </source>
</evidence>
<name>A0A540KH70_MALBA</name>
<dbReference type="AlphaFoldDB" id="A0A540KH70"/>
<dbReference type="EMBL" id="VIEB01001277">
    <property type="protein sequence ID" value="TQD73539.1"/>
    <property type="molecule type" value="Genomic_DNA"/>
</dbReference>
<protein>
    <recommendedName>
        <fullName evidence="1">FORGETTER1 second zinc ribbon domain-containing protein</fullName>
    </recommendedName>
</protein>
<dbReference type="Proteomes" id="UP000315295">
    <property type="component" value="Unassembled WGS sequence"/>
</dbReference>
<reference evidence="2 3" key="1">
    <citation type="journal article" date="2019" name="G3 (Bethesda)">
        <title>Sequencing of a Wild Apple (Malus baccata) Genome Unravels the Differences Between Cultivated and Wild Apple Species Regarding Disease Resistance and Cold Tolerance.</title>
        <authorList>
            <person name="Chen X."/>
        </authorList>
    </citation>
    <scope>NUCLEOTIDE SEQUENCE [LARGE SCALE GENOMIC DNA]</scope>
    <source>
        <strain evidence="3">cv. Shandingzi</strain>
        <tissue evidence="2">Leaves</tissue>
    </source>
</reference>
<gene>
    <name evidence="2" type="ORF">C1H46_040914</name>
</gene>
<dbReference type="Pfam" id="PF23548">
    <property type="entry name" value="Zn_ribbon_FGT1_2"/>
    <property type="match status" value="1"/>
</dbReference>
<dbReference type="InterPro" id="IPR057025">
    <property type="entry name" value="Znr_FGT1_2"/>
</dbReference>
<organism evidence="2 3">
    <name type="scientific">Malus baccata</name>
    <name type="common">Siberian crab apple</name>
    <name type="synonym">Pyrus baccata</name>
    <dbReference type="NCBI Taxonomy" id="106549"/>
    <lineage>
        <taxon>Eukaryota</taxon>
        <taxon>Viridiplantae</taxon>
        <taxon>Streptophyta</taxon>
        <taxon>Embryophyta</taxon>
        <taxon>Tracheophyta</taxon>
        <taxon>Spermatophyta</taxon>
        <taxon>Magnoliopsida</taxon>
        <taxon>eudicotyledons</taxon>
        <taxon>Gunneridae</taxon>
        <taxon>Pentapetalae</taxon>
        <taxon>rosids</taxon>
        <taxon>fabids</taxon>
        <taxon>Rosales</taxon>
        <taxon>Rosaceae</taxon>
        <taxon>Amygdaloideae</taxon>
        <taxon>Maleae</taxon>
        <taxon>Malus</taxon>
    </lineage>
</organism>
<sequence>MGNPRTPKPSLRTLTSIFLPFTLSIKSKPFPKQLSRLRAKGGGVEAAILIHYDAATSTSASPTAIADRLEPQPECRSVALAAGLAPPPLPPPPPYVAPHGVDPSKIQLPYANYKAILNVPHGLTKFWCPQCQVDLVVDVAKL</sequence>
<dbReference type="STRING" id="106549.A0A540KH70"/>
<proteinExistence type="predicted"/>
<feature type="domain" description="FORGETTER1 second zinc ribbon" evidence="1">
    <location>
        <begin position="114"/>
        <end position="139"/>
    </location>
</feature>
<comment type="caution">
    <text evidence="2">The sequence shown here is derived from an EMBL/GenBank/DDBJ whole genome shotgun (WGS) entry which is preliminary data.</text>
</comment>
<evidence type="ECO:0000259" key="1">
    <source>
        <dbReference type="Pfam" id="PF23548"/>
    </source>
</evidence>
<accession>A0A540KH70</accession>